<protein>
    <recommendedName>
        <fullName evidence="9">DEAD/DEAH box helicase</fullName>
    </recommendedName>
</protein>
<dbReference type="InterPro" id="IPR036390">
    <property type="entry name" value="WH_DNA-bd_sf"/>
</dbReference>
<evidence type="ECO:0000256" key="1">
    <source>
        <dbReference type="ARBA" id="ARBA00022741"/>
    </source>
</evidence>
<dbReference type="Pfam" id="PF00270">
    <property type="entry name" value="DEAD"/>
    <property type="match status" value="1"/>
</dbReference>
<evidence type="ECO:0000313" key="7">
    <source>
        <dbReference type="EMBL" id="OGM12048.1"/>
    </source>
</evidence>
<keyword evidence="2" id="KW-0378">Hydrolase</keyword>
<dbReference type="SUPFAM" id="SSF158702">
    <property type="entry name" value="Sec63 N-terminal domain-like"/>
    <property type="match status" value="1"/>
</dbReference>
<sequence>MNDDDIVKELIDIKGFPSLRNIQKQALEKGLLDPKTNMVVISATASGKTFVAELSIFKHLKNDGKVLYLVPQTALIEDKFRDLEYLEKQGYQISKSGETSSDADVLITTFESFYRGAIHNLESYKRFGHVVLDEFHLLYDQNRGFTLEKAICLIKEWNPKILCLSATFRKIEDASGWLDAEVVENYERPIPIKEDIMDLTGSNSGYTKNDLSKAIYEKIKTPCLIFCGTVPFTRSRAEDLADFLRNIKKGKPVIDVRTADEKINVLDEIKAQMSDKLHRDTLTPSEENLARCMAQGVAFHNSHLSSEIKAWIEDLFINEKLNYLFSTTTLAYGFNSPTKTVVLSDVTRYASTGQVPIPVYEYMQCMGRAGRSKKWGNEAYSFVAARSDEQKKYIIEKYHAHDLEEARSHITFDDFARKSILELIYSGSFIQPKDIIRFYENTLFKYQYSVAKQTLTKFELEGWLVEHISWLKKHGFISQVGINYKLTDFGKMVVDFLFKTYRNYQLDSFRKINEYLIDLKEKEGNEIKPKATYIYTLIKIMDELNLSKIPKQKSDEVEKFFIKNGITPGNKEYSYYAMVKGWMNNRELDEIENRLYVYASPIPNFARELADILELFKEMAREKEFTVSSDFEDFKISVEKGVPLFATDIVKISGIGRNKARNLTGHLSTPLVGRKQPIISEYRQDRVLKVLKEVLKSEGEKEVRNIISHVDGFGEKLTTKIIERISGNGEEKEILDL</sequence>
<dbReference type="GO" id="GO:0016787">
    <property type="term" value="F:hydrolase activity"/>
    <property type="evidence" value="ECO:0007669"/>
    <property type="project" value="UniProtKB-KW"/>
</dbReference>
<feature type="domain" description="Helicase ATP-binding" evidence="5">
    <location>
        <begin position="29"/>
        <end position="186"/>
    </location>
</feature>
<keyword evidence="4" id="KW-0067">ATP-binding</keyword>
<evidence type="ECO:0000256" key="2">
    <source>
        <dbReference type="ARBA" id="ARBA00022801"/>
    </source>
</evidence>
<dbReference type="SUPFAM" id="SSF46785">
    <property type="entry name" value="Winged helix' DNA-binding domain"/>
    <property type="match status" value="1"/>
</dbReference>
<feature type="domain" description="Helicase C-terminal" evidence="6">
    <location>
        <begin position="211"/>
        <end position="424"/>
    </location>
</feature>
<dbReference type="InterPro" id="IPR001650">
    <property type="entry name" value="Helicase_C-like"/>
</dbReference>
<comment type="caution">
    <text evidence="7">The sequence shown here is derived from an EMBL/GenBank/DDBJ whole genome shotgun (WGS) entry which is preliminary data.</text>
</comment>
<dbReference type="PANTHER" id="PTHR47961:SF10">
    <property type="entry name" value="ATP-DEPENDENT DNA HELICASE HEL308"/>
    <property type="match status" value="1"/>
</dbReference>
<evidence type="ECO:0000259" key="5">
    <source>
        <dbReference type="PROSITE" id="PS51192"/>
    </source>
</evidence>
<organism evidence="7 8">
    <name type="scientific">Candidatus Woesebacteria bacterium RBG_16_34_12</name>
    <dbReference type="NCBI Taxonomy" id="1802480"/>
    <lineage>
        <taxon>Bacteria</taxon>
        <taxon>Candidatus Woeseibacteriota</taxon>
    </lineage>
</organism>
<evidence type="ECO:0000313" key="8">
    <source>
        <dbReference type="Proteomes" id="UP000177053"/>
    </source>
</evidence>
<dbReference type="GO" id="GO:0004386">
    <property type="term" value="F:helicase activity"/>
    <property type="evidence" value="ECO:0007669"/>
    <property type="project" value="UniProtKB-KW"/>
</dbReference>
<dbReference type="SMART" id="SM00490">
    <property type="entry name" value="HELICc"/>
    <property type="match status" value="1"/>
</dbReference>
<dbReference type="GO" id="GO:0005524">
    <property type="term" value="F:ATP binding"/>
    <property type="evidence" value="ECO:0007669"/>
    <property type="project" value="UniProtKB-KW"/>
</dbReference>
<dbReference type="AlphaFoldDB" id="A0A1F7XCD0"/>
<dbReference type="SUPFAM" id="SSF52540">
    <property type="entry name" value="P-loop containing nucleoside triphosphate hydrolases"/>
    <property type="match status" value="1"/>
</dbReference>
<evidence type="ECO:0000259" key="6">
    <source>
        <dbReference type="PROSITE" id="PS51194"/>
    </source>
</evidence>
<dbReference type="Gene3D" id="1.10.3380.30">
    <property type="match status" value="1"/>
</dbReference>
<evidence type="ECO:0000256" key="4">
    <source>
        <dbReference type="ARBA" id="ARBA00022840"/>
    </source>
</evidence>
<dbReference type="InterPro" id="IPR014001">
    <property type="entry name" value="Helicase_ATP-bd"/>
</dbReference>
<gene>
    <name evidence="7" type="ORF">A2Z22_01950</name>
</gene>
<dbReference type="InterPro" id="IPR050474">
    <property type="entry name" value="Hel308_SKI2-like"/>
</dbReference>
<dbReference type="Pfam" id="PF00271">
    <property type="entry name" value="Helicase_C"/>
    <property type="match status" value="1"/>
</dbReference>
<keyword evidence="1" id="KW-0547">Nucleotide-binding</keyword>
<keyword evidence="3" id="KW-0347">Helicase</keyword>
<dbReference type="PROSITE" id="PS51192">
    <property type="entry name" value="HELICASE_ATP_BIND_1"/>
    <property type="match status" value="1"/>
</dbReference>
<dbReference type="EMBL" id="MGFS01000004">
    <property type="protein sequence ID" value="OGM12048.1"/>
    <property type="molecule type" value="Genomic_DNA"/>
</dbReference>
<proteinExistence type="predicted"/>
<dbReference type="Proteomes" id="UP000177053">
    <property type="component" value="Unassembled WGS sequence"/>
</dbReference>
<evidence type="ECO:0008006" key="9">
    <source>
        <dbReference type="Google" id="ProtNLM"/>
    </source>
</evidence>
<dbReference type="InterPro" id="IPR011545">
    <property type="entry name" value="DEAD/DEAH_box_helicase_dom"/>
</dbReference>
<dbReference type="GO" id="GO:0003676">
    <property type="term" value="F:nucleic acid binding"/>
    <property type="evidence" value="ECO:0007669"/>
    <property type="project" value="InterPro"/>
</dbReference>
<accession>A0A1F7XCD0</accession>
<reference evidence="7 8" key="1">
    <citation type="journal article" date="2016" name="Nat. Commun.">
        <title>Thousands of microbial genomes shed light on interconnected biogeochemical processes in an aquifer system.</title>
        <authorList>
            <person name="Anantharaman K."/>
            <person name="Brown C.T."/>
            <person name="Hug L.A."/>
            <person name="Sharon I."/>
            <person name="Castelle C.J."/>
            <person name="Probst A.J."/>
            <person name="Thomas B.C."/>
            <person name="Singh A."/>
            <person name="Wilkins M.J."/>
            <person name="Karaoz U."/>
            <person name="Brodie E.L."/>
            <person name="Williams K.H."/>
            <person name="Hubbard S.S."/>
            <person name="Banfield J.F."/>
        </authorList>
    </citation>
    <scope>NUCLEOTIDE SEQUENCE [LARGE SCALE GENOMIC DNA]</scope>
</reference>
<dbReference type="InterPro" id="IPR027417">
    <property type="entry name" value="P-loop_NTPase"/>
</dbReference>
<name>A0A1F7XCD0_9BACT</name>
<dbReference type="PROSITE" id="PS51194">
    <property type="entry name" value="HELICASE_CTER"/>
    <property type="match status" value="1"/>
</dbReference>
<dbReference type="PANTHER" id="PTHR47961">
    <property type="entry name" value="DNA POLYMERASE THETA, PUTATIVE (AFU_ORTHOLOGUE AFUA_1G05260)-RELATED"/>
    <property type="match status" value="1"/>
</dbReference>
<dbReference type="Gene3D" id="3.40.50.300">
    <property type="entry name" value="P-loop containing nucleotide triphosphate hydrolases"/>
    <property type="match status" value="2"/>
</dbReference>
<evidence type="ECO:0000256" key="3">
    <source>
        <dbReference type="ARBA" id="ARBA00022806"/>
    </source>
</evidence>
<dbReference type="SMART" id="SM00487">
    <property type="entry name" value="DEXDc"/>
    <property type="match status" value="1"/>
</dbReference>